<dbReference type="GO" id="GO:0005886">
    <property type="term" value="C:plasma membrane"/>
    <property type="evidence" value="ECO:0007669"/>
    <property type="project" value="UniProtKB-SubCell"/>
</dbReference>
<evidence type="ECO:0000256" key="3">
    <source>
        <dbReference type="ARBA" id="ARBA00022106"/>
    </source>
</evidence>
<feature type="transmembrane region" description="Helical" evidence="10">
    <location>
        <begin position="137"/>
        <end position="154"/>
    </location>
</feature>
<dbReference type="InterPro" id="IPR002528">
    <property type="entry name" value="MATE_fam"/>
</dbReference>
<evidence type="ECO:0000256" key="6">
    <source>
        <dbReference type="ARBA" id="ARBA00022692"/>
    </source>
</evidence>
<keyword evidence="9" id="KW-0046">Antibiotic resistance</keyword>
<feature type="transmembrane region" description="Helical" evidence="10">
    <location>
        <begin position="388"/>
        <end position="407"/>
    </location>
</feature>
<proteinExistence type="inferred from homology"/>
<evidence type="ECO:0000256" key="1">
    <source>
        <dbReference type="ARBA" id="ARBA00004651"/>
    </source>
</evidence>
<feature type="transmembrane region" description="Helical" evidence="10">
    <location>
        <begin position="166"/>
        <end position="186"/>
    </location>
</feature>
<feature type="transmembrane region" description="Helical" evidence="10">
    <location>
        <begin position="192"/>
        <end position="217"/>
    </location>
</feature>
<dbReference type="EMBL" id="JADHEC010000002">
    <property type="protein sequence ID" value="MBF2707306.1"/>
    <property type="molecule type" value="Genomic_DNA"/>
</dbReference>
<evidence type="ECO:0000256" key="9">
    <source>
        <dbReference type="ARBA" id="ARBA00023251"/>
    </source>
</evidence>
<dbReference type="InterPro" id="IPR051327">
    <property type="entry name" value="MATE_MepA_subfamily"/>
</dbReference>
<dbReference type="RefSeq" id="WP_194310569.1">
    <property type="nucleotide sequence ID" value="NZ_JADHEC010000002.1"/>
</dbReference>
<evidence type="ECO:0000313" key="11">
    <source>
        <dbReference type="EMBL" id="MBF2707306.1"/>
    </source>
</evidence>
<dbReference type="PANTHER" id="PTHR43823:SF3">
    <property type="entry name" value="MULTIDRUG EXPORT PROTEIN MEPA"/>
    <property type="match status" value="1"/>
</dbReference>
<comment type="subcellular location">
    <subcellularLocation>
        <location evidence="1">Cell membrane</location>
        <topology evidence="1">Multi-pass membrane protein</topology>
    </subcellularLocation>
</comment>
<dbReference type="Proteomes" id="UP000646211">
    <property type="component" value="Unassembled WGS sequence"/>
</dbReference>
<keyword evidence="12" id="KW-1185">Reference proteome</keyword>
<dbReference type="AlphaFoldDB" id="A0A930U9P8"/>
<dbReference type="Pfam" id="PF01554">
    <property type="entry name" value="MatE"/>
    <property type="match status" value="2"/>
</dbReference>
<evidence type="ECO:0000256" key="2">
    <source>
        <dbReference type="ARBA" id="ARBA00008417"/>
    </source>
</evidence>
<evidence type="ECO:0000256" key="10">
    <source>
        <dbReference type="SAM" id="Phobius"/>
    </source>
</evidence>
<feature type="transmembrane region" description="Helical" evidence="10">
    <location>
        <begin position="318"/>
        <end position="338"/>
    </location>
</feature>
<keyword evidence="5" id="KW-1003">Cell membrane</keyword>
<evidence type="ECO:0000256" key="8">
    <source>
        <dbReference type="ARBA" id="ARBA00023136"/>
    </source>
</evidence>
<name>A0A930U9P8_9FLAO</name>
<feature type="transmembrane region" description="Helical" evidence="10">
    <location>
        <begin position="272"/>
        <end position="297"/>
    </location>
</feature>
<accession>A0A930U9P8</accession>
<dbReference type="CDD" id="cd13143">
    <property type="entry name" value="MATE_MepA_like"/>
    <property type="match status" value="1"/>
</dbReference>
<evidence type="ECO:0000256" key="4">
    <source>
        <dbReference type="ARBA" id="ARBA00022448"/>
    </source>
</evidence>
<feature type="transmembrane region" description="Helical" evidence="10">
    <location>
        <begin position="99"/>
        <end position="117"/>
    </location>
</feature>
<feature type="transmembrane region" description="Helical" evidence="10">
    <location>
        <begin position="358"/>
        <end position="379"/>
    </location>
</feature>
<dbReference type="PIRSF" id="PIRSF006603">
    <property type="entry name" value="DinF"/>
    <property type="match status" value="1"/>
</dbReference>
<dbReference type="GO" id="GO:0015297">
    <property type="term" value="F:antiporter activity"/>
    <property type="evidence" value="ECO:0007669"/>
    <property type="project" value="InterPro"/>
</dbReference>
<keyword evidence="6 10" id="KW-0812">Transmembrane</keyword>
<gene>
    <name evidence="11" type="ORF">IR213_01670</name>
</gene>
<feature type="transmembrane region" description="Helical" evidence="10">
    <location>
        <begin position="49"/>
        <end position="79"/>
    </location>
</feature>
<dbReference type="NCBIfam" id="TIGR00797">
    <property type="entry name" value="matE"/>
    <property type="match status" value="1"/>
</dbReference>
<dbReference type="PANTHER" id="PTHR43823">
    <property type="entry name" value="SPORULATION PROTEIN YKVU"/>
    <property type="match status" value="1"/>
</dbReference>
<feature type="transmembrane region" description="Helical" evidence="10">
    <location>
        <begin position="21"/>
        <end position="43"/>
    </location>
</feature>
<dbReference type="GO" id="GO:0042910">
    <property type="term" value="F:xenobiotic transmembrane transporter activity"/>
    <property type="evidence" value="ECO:0007669"/>
    <property type="project" value="InterPro"/>
</dbReference>
<keyword evidence="4" id="KW-0813">Transport</keyword>
<dbReference type="GO" id="GO:0046677">
    <property type="term" value="P:response to antibiotic"/>
    <property type="evidence" value="ECO:0007669"/>
    <property type="project" value="UniProtKB-KW"/>
</dbReference>
<dbReference type="InterPro" id="IPR048279">
    <property type="entry name" value="MdtK-like"/>
</dbReference>
<sequence>MAVTAEELGTLDIKKLLINQAVPASIGILFMSVNVLIDTIFVGQWIGSIAIAALTVVLPITFLISSLGMAIGVGGGSVLSRALGANNREKALSTFGNQIMMTLLLAVFFVLVGLFFSDKMLLLFGAKGAIMVPAKEFFIPIIISVPFLALCMMGNNIIRAEGKAKFAMIAMIVPAFFNIIFDIIFIKYMNLGIFGAALATAISYFMCFLFVLWFFIFRSELNLKIHHFEFNFPIIKEITKLSIVTFSRQGVVSILAIIINHNLYAHGGENAIVVYGIISRMLMFALFPILGITQGFLPIAGFNYGAGNYERVNKSVTISIKYAAILATLTFIVIFVFAKPIVTIFTTNPKVIADTPEALRWVFAASPIIAIQLIGAAYFQAAGKAKKALLLTLSKQGFFLIPLVLILPNFMGIFGVWISFPIADVLSTILTGFFLKKEMNSHLINTNDGIL</sequence>
<evidence type="ECO:0000313" key="12">
    <source>
        <dbReference type="Proteomes" id="UP000646211"/>
    </source>
</evidence>
<organism evidence="11 12">
    <name type="scientific">Flavobacterium soyangense</name>
    <dbReference type="NCBI Taxonomy" id="2023265"/>
    <lineage>
        <taxon>Bacteria</taxon>
        <taxon>Pseudomonadati</taxon>
        <taxon>Bacteroidota</taxon>
        <taxon>Flavobacteriia</taxon>
        <taxon>Flavobacteriales</taxon>
        <taxon>Flavobacteriaceae</taxon>
        <taxon>Flavobacterium</taxon>
    </lineage>
</organism>
<evidence type="ECO:0000256" key="7">
    <source>
        <dbReference type="ARBA" id="ARBA00022989"/>
    </source>
</evidence>
<reference evidence="11" key="1">
    <citation type="submission" date="2020-11" db="EMBL/GenBank/DDBJ databases">
        <title>Genome of Flavobacterium soyangense.</title>
        <authorList>
            <person name="Liu Q."/>
            <person name="Xin Y.-H."/>
        </authorList>
    </citation>
    <scope>NUCLEOTIDE SEQUENCE</scope>
    <source>
        <strain evidence="11">CGMCC 1.13493</strain>
    </source>
</reference>
<protein>
    <recommendedName>
        <fullName evidence="3">Multidrug export protein MepA</fullName>
    </recommendedName>
</protein>
<keyword evidence="7 10" id="KW-1133">Transmembrane helix</keyword>
<dbReference type="InterPro" id="IPR045070">
    <property type="entry name" value="MATE_MepA-like"/>
</dbReference>
<comment type="similarity">
    <text evidence="2">Belongs to the multi antimicrobial extrusion (MATE) (TC 2.A.66.1) family. MepA subfamily.</text>
</comment>
<comment type="caution">
    <text evidence="11">The sequence shown here is derived from an EMBL/GenBank/DDBJ whole genome shotgun (WGS) entry which is preliminary data.</text>
</comment>
<keyword evidence="8 10" id="KW-0472">Membrane</keyword>
<evidence type="ECO:0000256" key="5">
    <source>
        <dbReference type="ARBA" id="ARBA00022475"/>
    </source>
</evidence>